<accession>A0ABQ3WFA5</accession>
<proteinExistence type="predicted"/>
<name>A0ABQ3WFA5_9ACTN</name>
<comment type="caution">
    <text evidence="1">The sequence shown here is derived from an EMBL/GenBank/DDBJ whole genome shotgun (WGS) entry which is preliminary data.</text>
</comment>
<reference evidence="1" key="1">
    <citation type="submission" date="2021-01" db="EMBL/GenBank/DDBJ databases">
        <title>Whole genome shotgun sequence of Actinoplanes capillaceus NBRC 16408.</title>
        <authorList>
            <person name="Komaki H."/>
            <person name="Tamura T."/>
        </authorList>
    </citation>
    <scope>NUCLEOTIDE SEQUENCE [LARGE SCALE GENOMIC DNA]</scope>
    <source>
        <strain evidence="1">NBRC 16408</strain>
    </source>
</reference>
<gene>
    <name evidence="1" type="ORF">Aca07nite_19400</name>
</gene>
<dbReference type="EMBL" id="BOMF01000035">
    <property type="protein sequence ID" value="GID44665.1"/>
    <property type="molecule type" value="Genomic_DNA"/>
</dbReference>
<protein>
    <submittedName>
        <fullName evidence="1">Uncharacterized protein</fullName>
    </submittedName>
</protein>
<dbReference type="RefSeq" id="WP_204295268.1">
    <property type="nucleotide sequence ID" value="NZ_BAAAGQ010000007.1"/>
</dbReference>
<organism evidence="1">
    <name type="scientific">Actinoplanes campanulatus</name>
    <dbReference type="NCBI Taxonomy" id="113559"/>
    <lineage>
        <taxon>Bacteria</taxon>
        <taxon>Bacillati</taxon>
        <taxon>Actinomycetota</taxon>
        <taxon>Actinomycetes</taxon>
        <taxon>Micromonosporales</taxon>
        <taxon>Micromonosporaceae</taxon>
        <taxon>Actinoplanes</taxon>
    </lineage>
</organism>
<evidence type="ECO:0000313" key="1">
    <source>
        <dbReference type="EMBL" id="GID44665.1"/>
    </source>
</evidence>
<sequence>MTMYVIDVHEVTHTCPAFDEPHTIDTRRRVVQVIPSGPCTAPCPVRCGSAVRVIECGRRVPSDQQCENCRSVIVVRHRSTHHIGDALTEGEQHL</sequence>